<dbReference type="Proteomes" id="UP000295304">
    <property type="component" value="Unassembled WGS sequence"/>
</dbReference>
<evidence type="ECO:0000313" key="12">
    <source>
        <dbReference type="EMBL" id="TCS63993.1"/>
    </source>
</evidence>
<evidence type="ECO:0000256" key="1">
    <source>
        <dbReference type="ARBA" id="ARBA00011955"/>
    </source>
</evidence>
<evidence type="ECO:0000313" key="13">
    <source>
        <dbReference type="Proteomes" id="UP000295304"/>
    </source>
</evidence>
<keyword evidence="3 10" id="KW-0285">Flavoprotein</keyword>
<evidence type="ECO:0000256" key="2">
    <source>
        <dbReference type="ARBA" id="ARBA00016337"/>
    </source>
</evidence>
<dbReference type="GO" id="GO:0046872">
    <property type="term" value="F:metal ion binding"/>
    <property type="evidence" value="ECO:0007669"/>
    <property type="project" value="UniProtKB-UniRule"/>
</dbReference>
<evidence type="ECO:0000256" key="4">
    <source>
        <dbReference type="ARBA" id="ARBA00022679"/>
    </source>
</evidence>
<evidence type="ECO:0000256" key="9">
    <source>
        <dbReference type="ARBA" id="ARBA00048540"/>
    </source>
</evidence>
<protein>
    <recommendedName>
        <fullName evidence="2 10">FAD:protein FMN transferase</fullName>
        <ecNumber evidence="1 10">2.7.1.180</ecNumber>
    </recommendedName>
    <alternativeName>
        <fullName evidence="8 10">Flavin transferase</fullName>
    </alternativeName>
</protein>
<keyword evidence="5 10" id="KW-0479">Metal-binding</keyword>
<keyword evidence="7 10" id="KW-0460">Magnesium</keyword>
<evidence type="ECO:0000256" key="8">
    <source>
        <dbReference type="ARBA" id="ARBA00031306"/>
    </source>
</evidence>
<feature type="binding site" evidence="11">
    <location>
        <position position="306"/>
    </location>
    <ligand>
        <name>Mg(2+)</name>
        <dbReference type="ChEBI" id="CHEBI:18420"/>
    </ligand>
</feature>
<comment type="similarity">
    <text evidence="10">Belongs to the ApbE family.</text>
</comment>
<dbReference type="PANTHER" id="PTHR30040">
    <property type="entry name" value="THIAMINE BIOSYNTHESIS LIPOPROTEIN APBE"/>
    <property type="match status" value="1"/>
</dbReference>
<comment type="catalytic activity">
    <reaction evidence="9 10">
        <text>L-threonyl-[protein] + FAD = FMN-L-threonyl-[protein] + AMP + H(+)</text>
        <dbReference type="Rhea" id="RHEA:36847"/>
        <dbReference type="Rhea" id="RHEA-COMP:11060"/>
        <dbReference type="Rhea" id="RHEA-COMP:11061"/>
        <dbReference type="ChEBI" id="CHEBI:15378"/>
        <dbReference type="ChEBI" id="CHEBI:30013"/>
        <dbReference type="ChEBI" id="CHEBI:57692"/>
        <dbReference type="ChEBI" id="CHEBI:74257"/>
        <dbReference type="ChEBI" id="CHEBI:456215"/>
        <dbReference type="EC" id="2.7.1.180"/>
    </reaction>
</comment>
<dbReference type="RefSeq" id="WP_132937968.1">
    <property type="nucleotide sequence ID" value="NZ_CP119676.1"/>
</dbReference>
<accession>A0A4R3JFF1</accession>
<evidence type="ECO:0000256" key="10">
    <source>
        <dbReference type="PIRNR" id="PIRNR006268"/>
    </source>
</evidence>
<sequence length="344" mass="36720">MKFSSLDSRGPVLSRRRALVIMAAAGGLGLAFKGAKARGASDVAPVRWRGVALGARAEMILYHPNRVEGRKILDRAVLEVRRLENVFSLYKASSALSRLNGAGYLDAPPLDLVRLLSTAQRFGDISGGAFDMTVQPLWAAYARAAQIDGGGSQGPDARRLRAALELVDYRRVDIQTGRIAFAKPAMAITLNGIAQGYVTDRVADLLGQEGIDDILVDLGEMRALGGHPDGRPWRVGVQNPVHRDKVSVPLALRDKALATSGGYGFAFGDNGENTHIFDPRTGRSPKRYESVSVTAPHAVTADALSTAFCCMDTDAIKTVLGKMRDTGAIIVNGVNGEKVTRLGA</sequence>
<evidence type="ECO:0000256" key="6">
    <source>
        <dbReference type="ARBA" id="ARBA00022827"/>
    </source>
</evidence>
<gene>
    <name evidence="12" type="ORF">EDD55_10230</name>
</gene>
<evidence type="ECO:0000256" key="11">
    <source>
        <dbReference type="PIRSR" id="PIRSR006268-2"/>
    </source>
</evidence>
<evidence type="ECO:0000256" key="3">
    <source>
        <dbReference type="ARBA" id="ARBA00022630"/>
    </source>
</evidence>
<evidence type="ECO:0000256" key="5">
    <source>
        <dbReference type="ARBA" id="ARBA00022723"/>
    </source>
</evidence>
<dbReference type="PANTHER" id="PTHR30040:SF2">
    <property type="entry name" value="FAD:PROTEIN FMN TRANSFERASE"/>
    <property type="match status" value="1"/>
</dbReference>
<dbReference type="InterPro" id="IPR003374">
    <property type="entry name" value="ApbE-like_sf"/>
</dbReference>
<evidence type="ECO:0000256" key="7">
    <source>
        <dbReference type="ARBA" id="ARBA00022842"/>
    </source>
</evidence>
<keyword evidence="4 10" id="KW-0808">Transferase</keyword>
<dbReference type="InterPro" id="IPR024932">
    <property type="entry name" value="ApbE"/>
</dbReference>
<dbReference type="SUPFAM" id="SSF143631">
    <property type="entry name" value="ApbE-like"/>
    <property type="match status" value="1"/>
</dbReference>
<reference evidence="12 13" key="1">
    <citation type="submission" date="2019-03" db="EMBL/GenBank/DDBJ databases">
        <title>Genomic Encyclopedia of Type Strains, Phase IV (KMG-IV): sequencing the most valuable type-strain genomes for metagenomic binning, comparative biology and taxonomic classification.</title>
        <authorList>
            <person name="Goeker M."/>
        </authorList>
    </citation>
    <scope>NUCLEOTIDE SEQUENCE [LARGE SCALE GENOMIC DNA]</scope>
    <source>
        <strain evidence="12 13">DSM 101688</strain>
    </source>
</reference>
<organism evidence="12 13">
    <name type="scientific">Varunaivibrio sulfuroxidans</name>
    <dbReference type="NCBI Taxonomy" id="1773489"/>
    <lineage>
        <taxon>Bacteria</taxon>
        <taxon>Pseudomonadati</taxon>
        <taxon>Pseudomonadota</taxon>
        <taxon>Alphaproteobacteria</taxon>
        <taxon>Rhodospirillales</taxon>
        <taxon>Magnetovibrionaceae</taxon>
        <taxon>Varunaivibrio</taxon>
    </lineage>
</organism>
<dbReference type="EC" id="2.7.1.180" evidence="1 10"/>
<comment type="cofactor">
    <cofactor evidence="11">
        <name>Mg(2+)</name>
        <dbReference type="ChEBI" id="CHEBI:18420"/>
    </cofactor>
    <cofactor evidence="11">
        <name>Mn(2+)</name>
        <dbReference type="ChEBI" id="CHEBI:29035"/>
    </cofactor>
    <text evidence="11">Magnesium. Can also use manganese.</text>
</comment>
<keyword evidence="13" id="KW-1185">Reference proteome</keyword>
<proteinExistence type="inferred from homology"/>
<dbReference type="Gene3D" id="3.10.520.10">
    <property type="entry name" value="ApbE-like domains"/>
    <property type="match status" value="1"/>
</dbReference>
<keyword evidence="12" id="KW-0449">Lipoprotein</keyword>
<name>A0A4R3JFF1_9PROT</name>
<feature type="binding site" evidence="11">
    <location>
        <position position="302"/>
    </location>
    <ligand>
        <name>Mg(2+)</name>
        <dbReference type="ChEBI" id="CHEBI:18420"/>
    </ligand>
</feature>
<dbReference type="OrthoDB" id="9778595at2"/>
<dbReference type="GO" id="GO:0016740">
    <property type="term" value="F:transferase activity"/>
    <property type="evidence" value="ECO:0007669"/>
    <property type="project" value="UniProtKB-UniRule"/>
</dbReference>
<dbReference type="EMBL" id="SLZW01000002">
    <property type="protein sequence ID" value="TCS63993.1"/>
    <property type="molecule type" value="Genomic_DNA"/>
</dbReference>
<dbReference type="PIRSF" id="PIRSF006268">
    <property type="entry name" value="ApbE"/>
    <property type="match status" value="1"/>
</dbReference>
<dbReference type="Pfam" id="PF02424">
    <property type="entry name" value="ApbE"/>
    <property type="match status" value="1"/>
</dbReference>
<comment type="caution">
    <text evidence="12">The sequence shown here is derived from an EMBL/GenBank/DDBJ whole genome shotgun (WGS) entry which is preliminary data.</text>
</comment>
<keyword evidence="6 10" id="KW-0274">FAD</keyword>
<feature type="binding site" evidence="11">
    <location>
        <position position="192"/>
    </location>
    <ligand>
        <name>Mg(2+)</name>
        <dbReference type="ChEBI" id="CHEBI:18420"/>
    </ligand>
</feature>
<dbReference type="AlphaFoldDB" id="A0A4R3JFF1"/>